<feature type="domain" description="HTH cro/C1-type" evidence="2">
    <location>
        <begin position="11"/>
        <end position="65"/>
    </location>
</feature>
<protein>
    <submittedName>
        <fullName evidence="3">XRE family transcriptional regulator</fullName>
    </submittedName>
</protein>
<proteinExistence type="predicted"/>
<evidence type="ECO:0000313" key="4">
    <source>
        <dbReference type="Proteomes" id="UP001289615"/>
    </source>
</evidence>
<dbReference type="Pfam" id="PF01381">
    <property type="entry name" value="HTH_3"/>
    <property type="match status" value="1"/>
</dbReference>
<dbReference type="Gene3D" id="2.60.120.10">
    <property type="entry name" value="Jelly Rolls"/>
    <property type="match status" value="1"/>
</dbReference>
<dbReference type="SMART" id="SM00530">
    <property type="entry name" value="HTH_XRE"/>
    <property type="match status" value="1"/>
</dbReference>
<reference evidence="3 4" key="1">
    <citation type="submission" date="2023-12" db="EMBL/GenBank/DDBJ databases">
        <title>Genome comparison identifies genes involved in endophytic behavior of Lysinibacillus irui and provides insights into its role as a plant-growth promoting bacterium.</title>
        <authorList>
            <person name="Hilario S."/>
            <person name="Matos I."/>
            <person name="Goncalves M.F.M."/>
            <person name="Pardo C.A."/>
            <person name="Santos M.J."/>
        </authorList>
    </citation>
    <scope>NUCLEOTIDE SEQUENCE [LARGE SCALE GENOMIC DNA]</scope>
    <source>
        <strain evidence="3 4">B3</strain>
    </source>
</reference>
<evidence type="ECO:0000313" key="3">
    <source>
        <dbReference type="EMBL" id="MEA0975668.1"/>
    </source>
</evidence>
<dbReference type="InterPro" id="IPR050807">
    <property type="entry name" value="TransReg_Diox_bact_type"/>
</dbReference>
<dbReference type="SUPFAM" id="SSF47413">
    <property type="entry name" value="lambda repressor-like DNA-binding domains"/>
    <property type="match status" value="1"/>
</dbReference>
<dbReference type="PANTHER" id="PTHR46797:SF25">
    <property type="entry name" value="TRANSCRIPTIONAL REGULATOR"/>
    <property type="match status" value="1"/>
</dbReference>
<organism evidence="3 4">
    <name type="scientific">Lysinibacillus irui</name>
    <dbReference type="NCBI Taxonomy" id="2998077"/>
    <lineage>
        <taxon>Bacteria</taxon>
        <taxon>Bacillati</taxon>
        <taxon>Bacillota</taxon>
        <taxon>Bacilli</taxon>
        <taxon>Bacillales</taxon>
        <taxon>Bacillaceae</taxon>
        <taxon>Lysinibacillus</taxon>
    </lineage>
</organism>
<dbReference type="CDD" id="cd00093">
    <property type="entry name" value="HTH_XRE"/>
    <property type="match status" value="1"/>
</dbReference>
<evidence type="ECO:0000259" key="2">
    <source>
        <dbReference type="PROSITE" id="PS50943"/>
    </source>
</evidence>
<evidence type="ECO:0000256" key="1">
    <source>
        <dbReference type="ARBA" id="ARBA00023125"/>
    </source>
</evidence>
<dbReference type="RefSeq" id="WP_322610824.1">
    <property type="nucleotide sequence ID" value="NZ_JAXLNX010000005.1"/>
</dbReference>
<dbReference type="Pfam" id="PF07883">
    <property type="entry name" value="Cupin_2"/>
    <property type="match status" value="1"/>
</dbReference>
<dbReference type="InterPro" id="IPR001387">
    <property type="entry name" value="Cro/C1-type_HTH"/>
</dbReference>
<keyword evidence="4" id="KW-1185">Reference proteome</keyword>
<comment type="caution">
    <text evidence="3">The sequence shown here is derived from an EMBL/GenBank/DDBJ whole genome shotgun (WGS) entry which is preliminary data.</text>
</comment>
<accession>A0ABU5NI53</accession>
<dbReference type="CDD" id="cd02209">
    <property type="entry name" value="cupin_XRE_C"/>
    <property type="match status" value="1"/>
</dbReference>
<keyword evidence="1" id="KW-0238">DNA-binding</keyword>
<dbReference type="InterPro" id="IPR014710">
    <property type="entry name" value="RmlC-like_jellyroll"/>
</dbReference>
<dbReference type="SUPFAM" id="SSF51182">
    <property type="entry name" value="RmlC-like cupins"/>
    <property type="match status" value="1"/>
</dbReference>
<sequence length="169" mass="19455">MMTSDFLGETLKRIRKERQYTLKMLATQTGVSISFLSQVERGKSNVTLDSLKKIADALGVNPSIFFPTNNEELHEIRSQFHYLDLSDGNIDASYLPMLVTLKAGENEGNALSHDGYEFIYVVEGELTIIIEEQKFVLQENESKMFDARKTHYWYNYQEKPVKFLLVSSQ</sequence>
<dbReference type="PANTHER" id="PTHR46797">
    <property type="entry name" value="HTH-TYPE TRANSCRIPTIONAL REGULATOR"/>
    <property type="match status" value="1"/>
</dbReference>
<dbReference type="Proteomes" id="UP001289615">
    <property type="component" value="Unassembled WGS sequence"/>
</dbReference>
<gene>
    <name evidence="3" type="ORF">U6C28_05100</name>
</gene>
<name>A0ABU5NI53_9BACI</name>
<dbReference type="InterPro" id="IPR010982">
    <property type="entry name" value="Lambda_DNA-bd_dom_sf"/>
</dbReference>
<dbReference type="InterPro" id="IPR013096">
    <property type="entry name" value="Cupin_2"/>
</dbReference>
<dbReference type="PROSITE" id="PS50943">
    <property type="entry name" value="HTH_CROC1"/>
    <property type="match status" value="1"/>
</dbReference>
<dbReference type="InterPro" id="IPR011051">
    <property type="entry name" value="RmlC_Cupin_sf"/>
</dbReference>
<dbReference type="EMBL" id="JAXUIA010000002">
    <property type="protein sequence ID" value="MEA0975668.1"/>
    <property type="molecule type" value="Genomic_DNA"/>
</dbReference>
<dbReference type="Gene3D" id="1.10.260.40">
    <property type="entry name" value="lambda repressor-like DNA-binding domains"/>
    <property type="match status" value="1"/>
</dbReference>